<feature type="domain" description="TY-Chap central" evidence="1">
    <location>
        <begin position="162"/>
        <end position="285"/>
    </location>
</feature>
<name>A0A2S1R404_9ACTN</name>
<reference evidence="2 3" key="1">
    <citation type="submission" date="2016-04" db="EMBL/GenBank/DDBJ databases">
        <title>Complete genome sequence of Dietzia lutea YIM 80766T, a strain isolated from desert soil in Egypt.</title>
        <authorList>
            <person name="Zhao J."/>
            <person name="Hu B."/>
            <person name="Geng S."/>
            <person name="Nie Y."/>
            <person name="Tang Y."/>
        </authorList>
    </citation>
    <scope>NUCLEOTIDE SEQUENCE [LARGE SCALE GENOMIC DNA]</scope>
    <source>
        <strain evidence="2 3">YIM 80766</strain>
    </source>
</reference>
<proteinExistence type="predicted"/>
<dbReference type="Proteomes" id="UP000244928">
    <property type="component" value="Chromosome"/>
</dbReference>
<sequence length="288" mass="31539">MRNQRLGPGSASLRSAEDPWHDFEHTLTGHLRRPGAVGAMEFRAPTPRSGEQGRCVVQLAPGGAVAWVTVRTGDHPLIEEMLAHTAPSAPEPVARAVVDACRDRLHVPHPQLLTLRCEGTVGRYTGALRLIRSDSVPVGRDPADHPNPIDVAVEVTGHLEARERYEAIVEQVTGGPCVVDDRGQLVLSHVGHPVHIAFAGGEPYARIWAWVVRGVRSRSEAALEVARLNLEDDLTCWVLVGRHVMQRTTVPVAPFLPRHAQVALEHFLLTYATTRDRVAARLGPRTRS</sequence>
<evidence type="ECO:0000313" key="3">
    <source>
        <dbReference type="Proteomes" id="UP000244928"/>
    </source>
</evidence>
<dbReference type="EMBL" id="CP015449">
    <property type="protein sequence ID" value="AWH91019.1"/>
    <property type="molecule type" value="Genomic_DNA"/>
</dbReference>
<evidence type="ECO:0000259" key="1">
    <source>
        <dbReference type="Pfam" id="PF22551"/>
    </source>
</evidence>
<dbReference type="AlphaFoldDB" id="A0A2S1R404"/>
<dbReference type="InterPro" id="IPR054343">
    <property type="entry name" value="TY-Chap_M"/>
</dbReference>
<dbReference type="KEGG" id="dlu:A6035_01170"/>
<evidence type="ECO:0000313" key="2">
    <source>
        <dbReference type="EMBL" id="AWH91019.1"/>
    </source>
</evidence>
<protein>
    <recommendedName>
        <fullName evidence="1">TY-Chap central domain-containing protein</fullName>
    </recommendedName>
</protein>
<dbReference type="RefSeq" id="WP_108846285.1">
    <property type="nucleotide sequence ID" value="NZ_CP015449.1"/>
</dbReference>
<dbReference type="OrthoDB" id="4772408at2"/>
<accession>A0A2S1R404</accession>
<dbReference type="Pfam" id="PF22551">
    <property type="entry name" value="TY-Chap1"/>
    <property type="match status" value="1"/>
</dbReference>
<gene>
    <name evidence="2" type="ORF">A6035_01170</name>
</gene>
<organism evidence="2 3">
    <name type="scientific">Dietzia lutea</name>
    <dbReference type="NCBI Taxonomy" id="546160"/>
    <lineage>
        <taxon>Bacteria</taxon>
        <taxon>Bacillati</taxon>
        <taxon>Actinomycetota</taxon>
        <taxon>Actinomycetes</taxon>
        <taxon>Mycobacteriales</taxon>
        <taxon>Dietziaceae</taxon>
        <taxon>Dietzia</taxon>
    </lineage>
</organism>
<keyword evidence="3" id="KW-1185">Reference proteome</keyword>